<feature type="transmembrane region" description="Helical" evidence="1">
    <location>
        <begin position="117"/>
        <end position="135"/>
    </location>
</feature>
<dbReference type="Pfam" id="PF11368">
    <property type="entry name" value="DUF3169"/>
    <property type="match status" value="1"/>
</dbReference>
<feature type="transmembrane region" description="Helical" evidence="1">
    <location>
        <begin position="37"/>
        <end position="57"/>
    </location>
</feature>
<keyword evidence="3" id="KW-1185">Reference proteome</keyword>
<dbReference type="InterPro" id="IPR021509">
    <property type="entry name" value="DUF3169"/>
</dbReference>
<feature type="transmembrane region" description="Helical" evidence="1">
    <location>
        <begin position="184"/>
        <end position="202"/>
    </location>
</feature>
<keyword evidence="1" id="KW-0812">Transmembrane</keyword>
<dbReference type="EMBL" id="JBHUOQ010000004">
    <property type="protein sequence ID" value="MFD2831159.1"/>
    <property type="molecule type" value="Genomic_DNA"/>
</dbReference>
<feature type="transmembrane region" description="Helical" evidence="1">
    <location>
        <begin position="7"/>
        <end position="25"/>
    </location>
</feature>
<comment type="caution">
    <text evidence="2">The sequence shown here is derived from an EMBL/GenBank/DDBJ whole genome shotgun (WGS) entry which is preliminary data.</text>
</comment>
<proteinExistence type="predicted"/>
<keyword evidence="1" id="KW-1133">Transmembrane helix</keyword>
<name>A0ABW5X0H6_9STAP</name>
<dbReference type="RefSeq" id="WP_377775118.1">
    <property type="nucleotide sequence ID" value="NZ_JBHUOQ010000004.1"/>
</dbReference>
<protein>
    <submittedName>
        <fullName evidence="2">DUF3169 family protein</fullName>
    </submittedName>
</protein>
<reference evidence="3" key="1">
    <citation type="journal article" date="2019" name="Int. J. Syst. Evol. Microbiol.">
        <title>The Global Catalogue of Microorganisms (GCM) 10K type strain sequencing project: providing services to taxonomists for standard genome sequencing and annotation.</title>
        <authorList>
            <consortium name="The Broad Institute Genomics Platform"/>
            <consortium name="The Broad Institute Genome Sequencing Center for Infectious Disease"/>
            <person name="Wu L."/>
            <person name="Ma J."/>
        </authorList>
    </citation>
    <scope>NUCLEOTIDE SEQUENCE [LARGE SCALE GENOMIC DNA]</scope>
    <source>
        <strain evidence="3">KCTC 33575</strain>
    </source>
</reference>
<feature type="transmembrane region" description="Helical" evidence="1">
    <location>
        <begin position="90"/>
        <end position="111"/>
    </location>
</feature>
<gene>
    <name evidence="2" type="ORF">ACFSX4_11855</name>
</gene>
<evidence type="ECO:0000256" key="1">
    <source>
        <dbReference type="SAM" id="Phobius"/>
    </source>
</evidence>
<keyword evidence="1" id="KW-0472">Membrane</keyword>
<organism evidence="2 3">
    <name type="scientific">Corticicoccus populi</name>
    <dbReference type="NCBI Taxonomy" id="1812821"/>
    <lineage>
        <taxon>Bacteria</taxon>
        <taxon>Bacillati</taxon>
        <taxon>Bacillota</taxon>
        <taxon>Bacilli</taxon>
        <taxon>Bacillales</taxon>
        <taxon>Staphylococcaceae</taxon>
        <taxon>Corticicoccus</taxon>
    </lineage>
</organism>
<evidence type="ECO:0000313" key="3">
    <source>
        <dbReference type="Proteomes" id="UP001597519"/>
    </source>
</evidence>
<sequence>MKKRLIGTLYFIISAAIGLLLFIIAGNIGGDVSTDSFYMWVGIAACIIASVMIITGITQYRRLMTVAEDYSMYMDEDSYDKYRYNKHNEIQIYSMVGFVLSLISLAIPVVLIPYFNIFLFIFSAAVYFISLSFLVKTTRLVKKLYPERQLPSADSKNYADKLLAASDEGERHIMLNALYKTSSTTQISLFIAVFVLIAYSVLTGESQIFSILVLGIIMIITNFKYFVEIKEK</sequence>
<dbReference type="Proteomes" id="UP001597519">
    <property type="component" value="Unassembled WGS sequence"/>
</dbReference>
<evidence type="ECO:0000313" key="2">
    <source>
        <dbReference type="EMBL" id="MFD2831159.1"/>
    </source>
</evidence>
<accession>A0ABW5X0H6</accession>
<feature type="transmembrane region" description="Helical" evidence="1">
    <location>
        <begin position="208"/>
        <end position="227"/>
    </location>
</feature>